<dbReference type="EMBL" id="MU005957">
    <property type="protein sequence ID" value="KAF2864337.1"/>
    <property type="molecule type" value="Genomic_DNA"/>
</dbReference>
<keyword evidence="4" id="KW-1185">Reference proteome</keyword>
<gene>
    <name evidence="3" type="ORF">K470DRAFT_253997</name>
</gene>
<feature type="compositionally biased region" description="Low complexity" evidence="2">
    <location>
        <begin position="382"/>
        <end position="394"/>
    </location>
</feature>
<organism evidence="3 4">
    <name type="scientific">Piedraia hortae CBS 480.64</name>
    <dbReference type="NCBI Taxonomy" id="1314780"/>
    <lineage>
        <taxon>Eukaryota</taxon>
        <taxon>Fungi</taxon>
        <taxon>Dikarya</taxon>
        <taxon>Ascomycota</taxon>
        <taxon>Pezizomycotina</taxon>
        <taxon>Dothideomycetes</taxon>
        <taxon>Dothideomycetidae</taxon>
        <taxon>Capnodiales</taxon>
        <taxon>Piedraiaceae</taxon>
        <taxon>Piedraia</taxon>
    </lineage>
</organism>
<dbReference type="InterPro" id="IPR004000">
    <property type="entry name" value="Actin"/>
</dbReference>
<dbReference type="Gene3D" id="3.30.420.40">
    <property type="match status" value="2"/>
</dbReference>
<dbReference type="Gene3D" id="3.90.640.10">
    <property type="entry name" value="Actin, Chain A, domain 4"/>
    <property type="match status" value="1"/>
</dbReference>
<dbReference type="AlphaFoldDB" id="A0A6A7CAP0"/>
<evidence type="ECO:0000313" key="4">
    <source>
        <dbReference type="Proteomes" id="UP000799421"/>
    </source>
</evidence>
<sequence>MAVSVSESTHQTSRYASVPYFPQRITEPLTPTFSRSISSQVDPPGGYREEEILLYELTARYVSSGFAAERRPRCIIRFGPEPKRRAGDYWVWDSDCKESDAKIGDADWGKDYELYRTNVRETDLALMEAKLERALRQMHTDYLQLDTKPRKAVVVVPPLLPRPLLETFLGVLFNHYALTPSVVLFSTPALSVVSSGLRSALVVDIGWEETIVTAVGEFRQVSQRRSTRAGKMLTAEMGKVVRSHSQHADLSFKLVEDILDRLGWCRPHADTPPLQGTKSIPVASSGTSARFDMRIQSLSEPVERVLFGNPKHADDDELPIHYLAYLVLLGLPVDFRAACTYSVVVTGEISQLPGLRARLLNELQALIDLRGWDLVHNYGSAKPKPKAAARSPSSDHQATAEASYLDPQAILPPHQREHDYIKDPITQKAERASTKRSPKPEPAVVRGVETLGAWAGASLASYLRIRGVYEVSKEDFLKHGYPDNTLL</sequence>
<dbReference type="PANTHER" id="PTHR11937">
    <property type="entry name" value="ACTIN"/>
    <property type="match status" value="1"/>
</dbReference>
<protein>
    <submittedName>
        <fullName evidence="3">Actin-like ATPase domain-containing protein</fullName>
    </submittedName>
</protein>
<dbReference type="SMART" id="SM00268">
    <property type="entry name" value="ACTIN"/>
    <property type="match status" value="1"/>
</dbReference>
<reference evidence="3" key="1">
    <citation type="journal article" date="2020" name="Stud. Mycol.">
        <title>101 Dothideomycetes genomes: a test case for predicting lifestyles and emergence of pathogens.</title>
        <authorList>
            <person name="Haridas S."/>
            <person name="Albert R."/>
            <person name="Binder M."/>
            <person name="Bloem J."/>
            <person name="Labutti K."/>
            <person name="Salamov A."/>
            <person name="Andreopoulos B."/>
            <person name="Baker S."/>
            <person name="Barry K."/>
            <person name="Bills G."/>
            <person name="Bluhm B."/>
            <person name="Cannon C."/>
            <person name="Castanera R."/>
            <person name="Culley D."/>
            <person name="Daum C."/>
            <person name="Ezra D."/>
            <person name="Gonzalez J."/>
            <person name="Henrissat B."/>
            <person name="Kuo A."/>
            <person name="Liang C."/>
            <person name="Lipzen A."/>
            <person name="Lutzoni F."/>
            <person name="Magnuson J."/>
            <person name="Mondo S."/>
            <person name="Nolan M."/>
            <person name="Ohm R."/>
            <person name="Pangilinan J."/>
            <person name="Park H.-J."/>
            <person name="Ramirez L."/>
            <person name="Alfaro M."/>
            <person name="Sun H."/>
            <person name="Tritt A."/>
            <person name="Yoshinaga Y."/>
            <person name="Zwiers L.-H."/>
            <person name="Turgeon B."/>
            <person name="Goodwin S."/>
            <person name="Spatafora J."/>
            <person name="Crous P."/>
            <person name="Grigoriev I."/>
        </authorList>
    </citation>
    <scope>NUCLEOTIDE SEQUENCE</scope>
    <source>
        <strain evidence="3">CBS 480.64</strain>
    </source>
</reference>
<comment type="similarity">
    <text evidence="1">Belongs to the actin family.</text>
</comment>
<proteinExistence type="inferred from homology"/>
<dbReference type="SUPFAM" id="SSF53067">
    <property type="entry name" value="Actin-like ATPase domain"/>
    <property type="match status" value="2"/>
</dbReference>
<dbReference type="InterPro" id="IPR043129">
    <property type="entry name" value="ATPase_NBD"/>
</dbReference>
<dbReference type="Proteomes" id="UP000799421">
    <property type="component" value="Unassembled WGS sequence"/>
</dbReference>
<feature type="region of interest" description="Disordered" evidence="2">
    <location>
        <begin position="382"/>
        <end position="408"/>
    </location>
</feature>
<accession>A0A6A7CAP0</accession>
<evidence type="ECO:0000256" key="1">
    <source>
        <dbReference type="RuleBase" id="RU000487"/>
    </source>
</evidence>
<name>A0A6A7CAP0_9PEZI</name>
<evidence type="ECO:0000256" key="2">
    <source>
        <dbReference type="SAM" id="MobiDB-lite"/>
    </source>
</evidence>
<dbReference type="Pfam" id="PF00022">
    <property type="entry name" value="Actin"/>
    <property type="match status" value="1"/>
</dbReference>
<dbReference type="OrthoDB" id="337660at2759"/>
<evidence type="ECO:0000313" key="3">
    <source>
        <dbReference type="EMBL" id="KAF2864337.1"/>
    </source>
</evidence>